<dbReference type="Gene3D" id="2.60.120.560">
    <property type="entry name" value="Exo-inulinase, domain 1"/>
    <property type="match status" value="1"/>
</dbReference>
<dbReference type="EMBL" id="MLJW01002853">
    <property type="protein sequence ID" value="OIQ73481.1"/>
    <property type="molecule type" value="Genomic_DNA"/>
</dbReference>
<name>A0A1J5PPR7_9ZZZZ</name>
<reference evidence="2" key="1">
    <citation type="submission" date="2016-10" db="EMBL/GenBank/DDBJ databases">
        <title>Sequence of Gallionella enrichment culture.</title>
        <authorList>
            <person name="Poehlein A."/>
            <person name="Muehling M."/>
            <person name="Daniel R."/>
        </authorList>
    </citation>
    <scope>NUCLEOTIDE SEQUENCE</scope>
</reference>
<proteinExistence type="predicted"/>
<feature type="domain" description="CHASE" evidence="1">
    <location>
        <begin position="172"/>
        <end position="217"/>
    </location>
</feature>
<dbReference type="InterPro" id="IPR010496">
    <property type="entry name" value="AL/BT2_dom"/>
</dbReference>
<dbReference type="Pfam" id="PF06439">
    <property type="entry name" value="3keto-disac_hyd"/>
    <property type="match status" value="1"/>
</dbReference>
<dbReference type="InterPro" id="IPR006189">
    <property type="entry name" value="CHASE_dom"/>
</dbReference>
<comment type="caution">
    <text evidence="2">The sequence shown here is derived from an EMBL/GenBank/DDBJ whole genome shotgun (WGS) entry which is preliminary data.</text>
</comment>
<dbReference type="AlphaFoldDB" id="A0A1J5PPR7"/>
<evidence type="ECO:0000313" key="2">
    <source>
        <dbReference type="EMBL" id="OIQ73481.1"/>
    </source>
</evidence>
<organism evidence="2">
    <name type="scientific">mine drainage metagenome</name>
    <dbReference type="NCBI Taxonomy" id="410659"/>
    <lineage>
        <taxon>unclassified sequences</taxon>
        <taxon>metagenomes</taxon>
        <taxon>ecological metagenomes</taxon>
    </lineage>
</organism>
<sequence length="217" mass="23265">MKRRSAIALLLAGFAALSYAPQASSETGWVTLFDGKNLDNFNKIGDANWRIEDGAVVADKGNGFLVTKNAYTDFQIRAEFWVEPDSNSGIFIRCTDPEKVGADNAYEVNIWDARPDPSYGTGAIVNVAKVDPMPKAGGKWNVYEITAKGSTSTVVLNGQKTVDGVQNLQVAPAPAGREMFIIKYIEPLSQNLAALGLDLASEPNRRNAAIAAVIVSG</sequence>
<dbReference type="PROSITE" id="PS50839">
    <property type="entry name" value="CHASE"/>
    <property type="match status" value="1"/>
</dbReference>
<protein>
    <submittedName>
        <fullName evidence="2">CHASE domain protein</fullName>
    </submittedName>
</protein>
<accession>A0A1J5PPR7</accession>
<evidence type="ECO:0000259" key="1">
    <source>
        <dbReference type="PROSITE" id="PS50839"/>
    </source>
</evidence>
<gene>
    <name evidence="2" type="ORF">GALL_448810</name>
</gene>
<dbReference type="GO" id="GO:0016787">
    <property type="term" value="F:hydrolase activity"/>
    <property type="evidence" value="ECO:0007669"/>
    <property type="project" value="InterPro"/>
</dbReference>